<reference evidence="1" key="1">
    <citation type="submission" date="2014-05" db="EMBL/GenBank/DDBJ databases">
        <authorList>
            <person name="Chronopoulou M."/>
        </authorList>
    </citation>
    <scope>NUCLEOTIDE SEQUENCE</scope>
    <source>
        <tissue evidence="1">Whole organism</tissue>
    </source>
</reference>
<sequence length="13" mass="1652">MVMTFQKISYKYL</sequence>
<name>A0A0K2TNN3_LEPSM</name>
<accession>A0A0K2TNN3</accession>
<evidence type="ECO:0000313" key="1">
    <source>
        <dbReference type="EMBL" id="CDW27584.1"/>
    </source>
</evidence>
<dbReference type="EMBL" id="HACA01010223">
    <property type="protein sequence ID" value="CDW27584.1"/>
    <property type="molecule type" value="Transcribed_RNA"/>
</dbReference>
<proteinExistence type="predicted"/>
<protein>
    <submittedName>
        <fullName evidence="1">Uncharacterized protein</fullName>
    </submittedName>
</protein>
<organism evidence="1">
    <name type="scientific">Lepeophtheirus salmonis</name>
    <name type="common">Salmon louse</name>
    <name type="synonym">Caligus salmonis</name>
    <dbReference type="NCBI Taxonomy" id="72036"/>
    <lineage>
        <taxon>Eukaryota</taxon>
        <taxon>Metazoa</taxon>
        <taxon>Ecdysozoa</taxon>
        <taxon>Arthropoda</taxon>
        <taxon>Crustacea</taxon>
        <taxon>Multicrustacea</taxon>
        <taxon>Hexanauplia</taxon>
        <taxon>Copepoda</taxon>
        <taxon>Siphonostomatoida</taxon>
        <taxon>Caligidae</taxon>
        <taxon>Lepeophtheirus</taxon>
    </lineage>
</organism>